<dbReference type="InterPro" id="IPR046880">
    <property type="entry name" value="TPR-S"/>
</dbReference>
<dbReference type="SUPFAM" id="SSF48452">
    <property type="entry name" value="TPR-like"/>
    <property type="match status" value="1"/>
</dbReference>
<dbReference type="KEGG" id="bxb:DR64_8550"/>
<evidence type="ECO:0000259" key="1">
    <source>
        <dbReference type="PROSITE" id="PS50125"/>
    </source>
</evidence>
<dbReference type="Gene3D" id="3.30.70.1230">
    <property type="entry name" value="Nucleotide cyclase"/>
    <property type="match status" value="1"/>
</dbReference>
<protein>
    <submittedName>
        <fullName evidence="2">Adenylate/Guanylate Cyclase</fullName>
    </submittedName>
</protein>
<dbReference type="RefSeq" id="WP_011494349.1">
    <property type="nucleotide sequence ID" value="NC_007953.1"/>
</dbReference>
<dbReference type="KEGG" id="bxe:Bxe_C1263"/>
<keyword evidence="3" id="KW-1185">Reference proteome</keyword>
<dbReference type="GO" id="GO:0035556">
    <property type="term" value="P:intracellular signal transduction"/>
    <property type="evidence" value="ECO:0007669"/>
    <property type="project" value="InterPro"/>
</dbReference>
<dbReference type="InterPro" id="IPR011990">
    <property type="entry name" value="TPR-like_helical_dom_sf"/>
</dbReference>
<name>Q13FL6_PARXL</name>
<dbReference type="PATRIC" id="fig|266265.5.peg.9014"/>
<reference evidence="2 3" key="1">
    <citation type="journal article" date="2006" name="Proc. Natl. Acad. Sci. U.S.A.">
        <title>Burkholderia xenovorans LB400 harbors a multi-replicon, 9.73-Mbp genome shaped for versatility.</title>
        <authorList>
            <person name="Chain P.S."/>
            <person name="Denef V.J."/>
            <person name="Konstantinidis K.T."/>
            <person name="Vergez L.M."/>
            <person name="Agullo L."/>
            <person name="Reyes V.L."/>
            <person name="Hauser L."/>
            <person name="Cordova M."/>
            <person name="Gomez L."/>
            <person name="Gonzalez M."/>
            <person name="Land M."/>
            <person name="Lao V."/>
            <person name="Larimer F."/>
            <person name="LiPuma J.J."/>
            <person name="Mahenthiralingam E."/>
            <person name="Malfatti S.A."/>
            <person name="Marx C.J."/>
            <person name="Parnell J.J."/>
            <person name="Ramette A."/>
            <person name="Richardson P."/>
            <person name="Seeger M."/>
            <person name="Smith D."/>
            <person name="Spilker T."/>
            <person name="Sul W.J."/>
            <person name="Tsoi T.V."/>
            <person name="Ulrich L.E."/>
            <person name="Zhulin I.B."/>
            <person name="Tiedje J.M."/>
        </authorList>
    </citation>
    <scope>NUCLEOTIDE SEQUENCE [LARGE SCALE GENOMIC DNA]</scope>
    <source>
        <strain evidence="2 3">LB400</strain>
    </source>
</reference>
<evidence type="ECO:0000313" key="3">
    <source>
        <dbReference type="Proteomes" id="UP000001817"/>
    </source>
</evidence>
<dbReference type="InterPro" id="IPR029787">
    <property type="entry name" value="Nucleotide_cyclase"/>
</dbReference>
<dbReference type="EMBL" id="CP000272">
    <property type="protein sequence ID" value="ABE37123.1"/>
    <property type="molecule type" value="Genomic_DNA"/>
</dbReference>
<dbReference type="PROSITE" id="PS50125">
    <property type="entry name" value="GUANYLATE_CYCLASE_2"/>
    <property type="match status" value="1"/>
</dbReference>
<dbReference type="OrthoDB" id="5180013at2"/>
<dbReference type="STRING" id="266265.Bxe_C1263"/>
<feature type="domain" description="Guanylate cyclase" evidence="1">
    <location>
        <begin position="412"/>
        <end position="531"/>
    </location>
</feature>
<dbReference type="Proteomes" id="UP000001817">
    <property type="component" value="Chromosome 3"/>
</dbReference>
<dbReference type="GO" id="GO:0004016">
    <property type="term" value="F:adenylate cyclase activity"/>
    <property type="evidence" value="ECO:0007669"/>
    <property type="project" value="UniProtKB-ARBA"/>
</dbReference>
<organism evidence="2 3">
    <name type="scientific">Paraburkholderia xenovorans (strain LB400)</name>
    <dbReference type="NCBI Taxonomy" id="266265"/>
    <lineage>
        <taxon>Bacteria</taxon>
        <taxon>Pseudomonadati</taxon>
        <taxon>Pseudomonadota</taxon>
        <taxon>Betaproteobacteria</taxon>
        <taxon>Burkholderiales</taxon>
        <taxon>Burkholderiaceae</taxon>
        <taxon>Paraburkholderia</taxon>
    </lineage>
</organism>
<dbReference type="Pfam" id="PF20308">
    <property type="entry name" value="TPR-S"/>
    <property type="match status" value="1"/>
</dbReference>
<sequence length="588" mass="63414">MTPSVTDSAGPVTPGIAGWLERIQRANGNEGNYLAAYDLCMKALAAWPDAMVFEHQAILALARAGALNRALQRYRRLDEAGRLTALTDLDLAAEFAGLFGRLLKDCASGSSIEDAKKHRLGSAIAYANAFERLGKYYLAINAASMYLSCGKSGNARHYARLALELAAAQREQDYWSHVTQAEACLILGQFDTAIAMLKAAADDRRSTIAVTGAENLDAVASTRRQLTWVAGLTHAPAGIVDVLPKPRVLNWISRPELLLTRDPFAFAPGQTVIAFGPLMSTADLLIANALLEVGANVHVVLPCEPDSLAARTFLEQPKSVDMLARVLGHERVRVTLVTKEGSPDEPAGALLCQQQARGLALLRGHSLLVDPELCFPGDGTIGFGAIPSDNRDITGVAPPGGARSNGVRKPHAIVFGDVRGFSALNEAEQLTFLEHVIGGFANALQACGGVEYAETAGDGLFIVLSDVMAAIDCCFRLQKVLRPEKTARLGLPAHLGIRLSAHVGPLYRRYDKVIHRHKFVGMEVVRTARIEPVTPVGEIFVTEQFAAALAFTTRDAYVCEYAGMQPMAKNFGECRMYSLRRAGRRFPA</sequence>
<dbReference type="eggNOG" id="COG0457">
    <property type="taxonomic scope" value="Bacteria"/>
</dbReference>
<gene>
    <name evidence="2" type="ORF">Bxe_C1263</name>
</gene>
<dbReference type="eggNOG" id="COG2114">
    <property type="taxonomic scope" value="Bacteria"/>
</dbReference>
<dbReference type="InterPro" id="IPR001054">
    <property type="entry name" value="A/G_cyclase"/>
</dbReference>
<dbReference type="GO" id="GO:0009190">
    <property type="term" value="P:cyclic nucleotide biosynthetic process"/>
    <property type="evidence" value="ECO:0007669"/>
    <property type="project" value="InterPro"/>
</dbReference>
<accession>Q13FL6</accession>
<evidence type="ECO:0000313" key="2">
    <source>
        <dbReference type="EMBL" id="ABE37123.1"/>
    </source>
</evidence>
<dbReference type="Gene3D" id="1.25.40.10">
    <property type="entry name" value="Tetratricopeptide repeat domain"/>
    <property type="match status" value="1"/>
</dbReference>
<dbReference type="AlphaFoldDB" id="Q13FL6"/>
<dbReference type="SUPFAM" id="SSF55073">
    <property type="entry name" value="Nucleotide cyclase"/>
    <property type="match status" value="1"/>
</dbReference>
<proteinExistence type="predicted"/>